<protein>
    <submittedName>
        <fullName evidence="2">Uncharacterized protein</fullName>
    </submittedName>
</protein>
<keyword evidence="1" id="KW-0472">Membrane</keyword>
<name>A0A3B0Z4J5_9ZZZZ</name>
<sequence length="67" mass="7150">MKELGRLLIYLTMAGVVIFALAGLGSIDAVSGALVGIIAIILVVILPVYVVIRMAKKEHKDRAKTES</sequence>
<accession>A0A3B0Z4J5</accession>
<feature type="transmembrane region" description="Helical" evidence="1">
    <location>
        <begin position="33"/>
        <end position="52"/>
    </location>
</feature>
<keyword evidence="1" id="KW-1133">Transmembrane helix</keyword>
<reference evidence="2" key="1">
    <citation type="submission" date="2018-06" db="EMBL/GenBank/DDBJ databases">
        <authorList>
            <person name="Zhirakovskaya E."/>
        </authorList>
    </citation>
    <scope>NUCLEOTIDE SEQUENCE</scope>
</reference>
<feature type="transmembrane region" description="Helical" evidence="1">
    <location>
        <begin position="7"/>
        <end position="27"/>
    </location>
</feature>
<evidence type="ECO:0000313" key="2">
    <source>
        <dbReference type="EMBL" id="VAW83950.1"/>
    </source>
</evidence>
<dbReference type="AlphaFoldDB" id="A0A3B0Z4J5"/>
<organism evidence="2">
    <name type="scientific">hydrothermal vent metagenome</name>
    <dbReference type="NCBI Taxonomy" id="652676"/>
    <lineage>
        <taxon>unclassified sequences</taxon>
        <taxon>metagenomes</taxon>
        <taxon>ecological metagenomes</taxon>
    </lineage>
</organism>
<gene>
    <name evidence="2" type="ORF">MNBD_GAMMA16-1771</name>
</gene>
<dbReference type="EMBL" id="UOFO01000030">
    <property type="protein sequence ID" value="VAW83950.1"/>
    <property type="molecule type" value="Genomic_DNA"/>
</dbReference>
<evidence type="ECO:0000256" key="1">
    <source>
        <dbReference type="SAM" id="Phobius"/>
    </source>
</evidence>
<proteinExistence type="predicted"/>
<keyword evidence="1" id="KW-0812">Transmembrane</keyword>